<organism evidence="2 3">
    <name type="scientific">Arthrobacter echini</name>
    <dbReference type="NCBI Taxonomy" id="1529066"/>
    <lineage>
        <taxon>Bacteria</taxon>
        <taxon>Bacillati</taxon>
        <taxon>Actinomycetota</taxon>
        <taxon>Actinomycetes</taxon>
        <taxon>Micrococcales</taxon>
        <taxon>Micrococcaceae</taxon>
        <taxon>Arthrobacter</taxon>
    </lineage>
</organism>
<dbReference type="InterPro" id="IPR052189">
    <property type="entry name" value="L-asp_N-monooxygenase_NS-form"/>
</dbReference>
<dbReference type="InterPro" id="IPR036188">
    <property type="entry name" value="FAD/NAD-bd_sf"/>
</dbReference>
<dbReference type="PANTHER" id="PTHR40254">
    <property type="entry name" value="BLR0577 PROTEIN"/>
    <property type="match status" value="1"/>
</dbReference>
<dbReference type="SUPFAM" id="SSF51905">
    <property type="entry name" value="FAD/NAD(P)-binding domain"/>
    <property type="match status" value="1"/>
</dbReference>
<evidence type="ECO:0000313" key="3">
    <source>
        <dbReference type="Proteomes" id="UP000305233"/>
    </source>
</evidence>
<protein>
    <submittedName>
        <fullName evidence="2">FAD/NAD(P)-binding protein</fullName>
    </submittedName>
</protein>
<dbReference type="Gene3D" id="3.50.50.60">
    <property type="entry name" value="FAD/NAD(P)-binding domain"/>
    <property type="match status" value="1"/>
</dbReference>
<dbReference type="Pfam" id="PF13454">
    <property type="entry name" value="NAD_binding_9"/>
    <property type="match status" value="1"/>
</dbReference>
<evidence type="ECO:0000313" key="2">
    <source>
        <dbReference type="EMBL" id="THJ65070.1"/>
    </source>
</evidence>
<proteinExistence type="predicted"/>
<feature type="domain" description="FAD-dependent urate hydroxylase HpyO/Asp monooxygenase CreE-like FAD/NAD(P)-binding" evidence="1">
    <location>
        <begin position="10"/>
        <end position="195"/>
    </location>
</feature>
<dbReference type="InterPro" id="IPR038732">
    <property type="entry name" value="HpyO/CreE_NAD-binding"/>
</dbReference>
<sequence length="652" mass="69301">MEDRRGARVAVIGGGPRGTSVIERLIAQSVQLGEQAPLLDIHLIEPHEAGAGHIWRTDQSRLFLMNTPCLYPTVVPVGAHGTAASPLPLSFDTWRQRVKDGAILVGDADRQECSALGSADFPSRALYGRYLGWMFAELVRLAPPNVAVTQHRKEAIGIARAGEAADGGSGAPSWRIELDDGTHMEADDVVLALGHLPTALTPEQDTLRKAAADSAQYWPPAVPGDVPWHTLPAAEPVLVRGLGLNFFDAMITLTEGRGGRFSPGTGTRLKYEASGREPQLVAASRRGVPYRAKAVLDTYIPRSVVLRFCTTERVLAPARSGVQAGFDHDVWPLLHRDALWAYYSTLDRVEPHLREGSGGAFLTQLDDALAIDGPQWSGAVQGVVERWVPVIHRLVVQDLARPFTGRHFADSEEFTAAVLAHLDADAEGSSRGEDDPLKMMIGALNAGRSVIKQAVADGGISTASWHAELQGWFEPLVEGLASGPPPVRIAQLAALVRAGIVRFVGPDPRFGVDPDEGFFRAASPWVDGEPFSAPRLTEAMMPANRVAATTSPLLLSLLGQGIVRPRVFMADDGVPVASSGLDVTGPPYRAVDRSGSVQESLFVIGLQLSSVQWGTAIAAEAGAPLTAGGRTLLDADGIAAAILLHAGATDLG</sequence>
<dbReference type="AlphaFoldDB" id="A0A4S5E190"/>
<reference evidence="2 3" key="1">
    <citation type="submission" date="2019-04" db="EMBL/GenBank/DDBJ databases">
        <authorList>
            <person name="Liu Q."/>
            <person name="Xin Y.-H."/>
        </authorList>
    </citation>
    <scope>NUCLEOTIDE SEQUENCE [LARGE SCALE GENOMIC DNA]</scope>
    <source>
        <strain evidence="2 3">AM23</strain>
    </source>
</reference>
<evidence type="ECO:0000259" key="1">
    <source>
        <dbReference type="Pfam" id="PF13454"/>
    </source>
</evidence>
<keyword evidence="3" id="KW-1185">Reference proteome</keyword>
<dbReference type="OrthoDB" id="3653265at2"/>
<dbReference type="EMBL" id="SSWH01000013">
    <property type="protein sequence ID" value="THJ65070.1"/>
    <property type="molecule type" value="Genomic_DNA"/>
</dbReference>
<name>A0A4S5E190_9MICC</name>
<gene>
    <name evidence="2" type="ORF">E8P82_13155</name>
</gene>
<dbReference type="Proteomes" id="UP000305233">
    <property type="component" value="Unassembled WGS sequence"/>
</dbReference>
<comment type="caution">
    <text evidence="2">The sequence shown here is derived from an EMBL/GenBank/DDBJ whole genome shotgun (WGS) entry which is preliminary data.</text>
</comment>
<accession>A0A4S5E190</accession>
<dbReference type="PANTHER" id="PTHR40254:SF1">
    <property type="entry name" value="BLR0577 PROTEIN"/>
    <property type="match status" value="1"/>
</dbReference>